<organism evidence="7 8">
    <name type="scientific">Prunus persica</name>
    <name type="common">Peach</name>
    <name type="synonym">Amygdalus persica</name>
    <dbReference type="NCBI Taxonomy" id="3760"/>
    <lineage>
        <taxon>Eukaryota</taxon>
        <taxon>Viridiplantae</taxon>
        <taxon>Streptophyta</taxon>
        <taxon>Embryophyta</taxon>
        <taxon>Tracheophyta</taxon>
        <taxon>Spermatophyta</taxon>
        <taxon>Magnoliopsida</taxon>
        <taxon>eudicotyledons</taxon>
        <taxon>Gunneridae</taxon>
        <taxon>Pentapetalae</taxon>
        <taxon>rosids</taxon>
        <taxon>fabids</taxon>
        <taxon>Rosales</taxon>
        <taxon>Rosaceae</taxon>
        <taxon>Amygdaloideae</taxon>
        <taxon>Amygdaleae</taxon>
        <taxon>Prunus</taxon>
    </lineage>
</organism>
<dbReference type="Pfam" id="PF00931">
    <property type="entry name" value="NB-ARC"/>
    <property type="match status" value="1"/>
</dbReference>
<evidence type="ECO:0000313" key="8">
    <source>
        <dbReference type="Proteomes" id="UP000006882"/>
    </source>
</evidence>
<dbReference type="InterPro" id="IPR036388">
    <property type="entry name" value="WH-like_DNA-bd_sf"/>
</dbReference>
<feature type="domain" description="Disease resistance protein winged helix" evidence="5">
    <location>
        <begin position="303"/>
        <end position="349"/>
    </location>
</feature>
<dbReference type="PRINTS" id="PR00364">
    <property type="entry name" value="DISEASERSIST"/>
</dbReference>
<protein>
    <submittedName>
        <fullName evidence="7">Uncharacterized protein</fullName>
    </submittedName>
</protein>
<dbReference type="PANTHER" id="PTHR47186:SF33">
    <property type="entry name" value="NB-ARC DOMAIN-CONTAINING PROTEIN"/>
    <property type="match status" value="1"/>
</dbReference>
<feature type="domain" description="NB-ARC" evidence="4">
    <location>
        <begin position="141"/>
        <end position="210"/>
    </location>
</feature>
<feature type="compositionally biased region" description="Basic residues" evidence="3">
    <location>
        <begin position="1126"/>
        <end position="1149"/>
    </location>
</feature>
<dbReference type="SUPFAM" id="SSF52540">
    <property type="entry name" value="P-loop containing nucleoside triphosphate hydrolases"/>
    <property type="match status" value="1"/>
</dbReference>
<keyword evidence="2" id="KW-0611">Plant defense</keyword>
<dbReference type="Proteomes" id="UP000006882">
    <property type="component" value="Chromosome G2"/>
</dbReference>
<gene>
    <name evidence="7" type="ORF">PRUPE_2G067600</name>
</gene>
<dbReference type="InterPro" id="IPR042197">
    <property type="entry name" value="Apaf_helical"/>
</dbReference>
<keyword evidence="8" id="KW-1185">Reference proteome</keyword>
<dbReference type="Gene3D" id="3.40.50.300">
    <property type="entry name" value="P-loop containing nucleotide triphosphate hydrolases"/>
    <property type="match status" value="1"/>
</dbReference>
<feature type="region of interest" description="Disordered" evidence="3">
    <location>
        <begin position="1125"/>
        <end position="1149"/>
    </location>
</feature>
<dbReference type="Pfam" id="PF23559">
    <property type="entry name" value="WHD_DRP"/>
    <property type="match status" value="1"/>
</dbReference>
<keyword evidence="1" id="KW-0677">Repeat</keyword>
<dbReference type="InterPro" id="IPR002182">
    <property type="entry name" value="NB-ARC"/>
</dbReference>
<evidence type="ECO:0000256" key="3">
    <source>
        <dbReference type="SAM" id="MobiDB-lite"/>
    </source>
</evidence>
<dbReference type="Gene3D" id="1.10.8.430">
    <property type="entry name" value="Helical domain of apoptotic protease-activating factors"/>
    <property type="match status" value="1"/>
</dbReference>
<evidence type="ECO:0000259" key="5">
    <source>
        <dbReference type="Pfam" id="PF23559"/>
    </source>
</evidence>
<dbReference type="InterPro" id="IPR032675">
    <property type="entry name" value="LRR_dom_sf"/>
</dbReference>
<name>A0A251QCC0_PRUPE</name>
<dbReference type="InterPro" id="IPR027417">
    <property type="entry name" value="P-loop_NTPase"/>
</dbReference>
<dbReference type="PANTHER" id="PTHR47186">
    <property type="entry name" value="LEUCINE-RICH REPEAT-CONTAINING PROTEIN 57"/>
    <property type="match status" value="1"/>
</dbReference>
<dbReference type="EMBL" id="CM007652">
    <property type="protein sequence ID" value="ONI21464.1"/>
    <property type="molecule type" value="Genomic_DNA"/>
</dbReference>
<reference evidence="7 8" key="1">
    <citation type="journal article" date="2013" name="Nat. Genet.">
        <title>The high-quality draft genome of peach (Prunus persica) identifies unique patterns of genetic diversity, domestication and genome evolution.</title>
        <authorList>
            <consortium name="International Peach Genome Initiative"/>
            <person name="Verde I."/>
            <person name="Abbott A.G."/>
            <person name="Scalabrin S."/>
            <person name="Jung S."/>
            <person name="Shu S."/>
            <person name="Marroni F."/>
            <person name="Zhebentyayeva T."/>
            <person name="Dettori M.T."/>
            <person name="Grimwood J."/>
            <person name="Cattonaro F."/>
            <person name="Zuccolo A."/>
            <person name="Rossini L."/>
            <person name="Jenkins J."/>
            <person name="Vendramin E."/>
            <person name="Meisel L.A."/>
            <person name="Decroocq V."/>
            <person name="Sosinski B."/>
            <person name="Prochnik S."/>
            <person name="Mitros T."/>
            <person name="Policriti A."/>
            <person name="Cipriani G."/>
            <person name="Dondini L."/>
            <person name="Ficklin S."/>
            <person name="Goodstein D.M."/>
            <person name="Xuan P."/>
            <person name="Del Fabbro C."/>
            <person name="Aramini V."/>
            <person name="Copetti D."/>
            <person name="Gonzalez S."/>
            <person name="Horner D.S."/>
            <person name="Falchi R."/>
            <person name="Lucas S."/>
            <person name="Mica E."/>
            <person name="Maldonado J."/>
            <person name="Lazzari B."/>
            <person name="Bielenberg D."/>
            <person name="Pirona R."/>
            <person name="Miculan M."/>
            <person name="Barakat A."/>
            <person name="Testolin R."/>
            <person name="Stella A."/>
            <person name="Tartarini S."/>
            <person name="Tonutti P."/>
            <person name="Arus P."/>
            <person name="Orellana A."/>
            <person name="Wells C."/>
            <person name="Main D."/>
            <person name="Vizzotto G."/>
            <person name="Silva H."/>
            <person name="Salamini F."/>
            <person name="Schmutz J."/>
            <person name="Morgante M."/>
            <person name="Rokhsar D.S."/>
        </authorList>
    </citation>
    <scope>NUCLEOTIDE SEQUENCE [LARGE SCALE GENOMIC DNA]</scope>
    <source>
        <strain evidence="8">cv. Nemared</strain>
    </source>
</reference>
<dbReference type="eggNOG" id="KOG4658">
    <property type="taxonomic scope" value="Eukaryota"/>
</dbReference>
<dbReference type="GO" id="GO:0006952">
    <property type="term" value="P:defense response"/>
    <property type="evidence" value="ECO:0007669"/>
    <property type="project" value="UniProtKB-KW"/>
</dbReference>
<dbReference type="InterPro" id="IPR058922">
    <property type="entry name" value="WHD_DRP"/>
</dbReference>
<dbReference type="Gene3D" id="3.80.10.10">
    <property type="entry name" value="Ribonuclease Inhibitor"/>
    <property type="match status" value="5"/>
</dbReference>
<dbReference type="Gramene" id="ONI21464">
    <property type="protein sequence ID" value="ONI21464"/>
    <property type="gene ID" value="PRUPE_2G067600"/>
</dbReference>
<sequence>MKELRIASGEQPARYRGLNLDGDFVCSECGSWMLATCRQADHIVDPRLVCLLMLDLLGTRRAASRRVRPSFSLRPVVQSQGMLDFVDREERSVWSVEVMEGMLEAAPRPGLSRWCIYCGLGEVGGVGVVGEVGVVGVVGEYLHKELAGKKFLIVLDDVWGTCSYGLWMKLQSPFLDGAAGSKIIVSTQDAEVSKMMGAGTLVHNLEPMSNDYLSSMHSRMLKEIYHQISSYSKEKIVARCSGLPLAGRTLGGLLLRKEMNEWEEILNNKLWSLSNERDILPVLRLSYHYLPSHLKRCFAYCSILPNDYEFCEQQLILLWMAEGLIQPQPEHNKQMEDLGTYYFQELLSRLEDKQNSDHVQLGCFTKARHASYISGKYDVVKRFEAFSEVKHLRTFLPLLGDYPSNYLSRKVTFDLLPKLQYLRVLSLNGYLLTELPNSIGKLKYLRYLDLSHTWIACLLESTTSLYDLQTLILEGCRYLEPLPLNLRNLVNLRHLNNSHVDSLKAMPPQLGRLTNLQSLPNFVVGKGSDQSGIREIGSLFHLQGTLRLLRLENVIDAEDAWRANLKFKERLDELVLEWSDNAQETQLGVLDRLEPHRMLKILGIKGYAGLKFSQWIGDRLFSTMVRVNLNKCENYKILPPLGQLPSLKTLSIRGMIAVESVGPEFYGESSLPFPVLEELQLANMHNWKKWLPFAQDQVFPCLKLFSIRNCTQLEGKVPENLDSLETLGIFKCEELVISISNYKQIGRLCMDGCKAVVKASGVEFELLESLQLSNISQVRFQTRELTEGLRKVANFKIGGCEELTSSLKNEDRVLQHLISLDRLVIEGNSSLLQKQGKEAKELLQLQILTCKLKYLELNKCASISKVPEGLHHLTALQELQIVGCSSLVSFPDVGLPPSLEVIRIDGAQLFPKVLKGLHISGCKELQLITSDGFAHDNINYCLERISIILCPNLKSLPEGLCHLTNLQTLEIYDCGSLVSIPSLSGEGLPSLITTATSSLRQIKIENYNKLEMLPDMRNLNCLQELNIDYGEGVRLGSEISSHGSGLKTGKHLVFILQQIKPCHPCTIIDECDKPSNTRRSSDRRSGRCIGYRLSRNLDRNLSLSRGRSRSRNRDRGLNQRQIWGWGHHRSGGRGRLRSRGRGRHRHSWGRGRGRQKRILILDRVRELWVDGEDPYMVSFPPEGDTEMDMEMLLPESLTHLSIGGFPNMKKLSSKGFQLLTSLQYLRLQNCPKLASIPLEGLALSLSQFHISGCPKIFWVTSGSQLLVFGRYCHKIFHIPHIEIYPTLPRFILIYCLQLTVLNDVEEKQLTCRKDLKFQKIRFGLEPRRRGDFQRRRQRRPEKVFNLANHIARGESHEHNLTRITVIRAALKAWRCREVHSCIVKPITLDDDLTTLEVDSDHRGLENLDRQIVDDQKVGSCPISYMVQLEFVYVTILECFGQYLISLDLELVGMAFLSFECGISYLRKIENRVDDVVLRYIFRRVLFYVQAIS</sequence>
<dbReference type="Gene3D" id="1.10.10.10">
    <property type="entry name" value="Winged helix-like DNA-binding domain superfamily/Winged helix DNA-binding domain"/>
    <property type="match status" value="1"/>
</dbReference>
<evidence type="ECO:0000259" key="4">
    <source>
        <dbReference type="Pfam" id="PF00931"/>
    </source>
</evidence>
<evidence type="ECO:0000256" key="1">
    <source>
        <dbReference type="ARBA" id="ARBA00022737"/>
    </source>
</evidence>
<proteinExistence type="predicted"/>
<evidence type="ECO:0000256" key="2">
    <source>
        <dbReference type="ARBA" id="ARBA00022821"/>
    </source>
</evidence>
<dbReference type="GO" id="GO:0043531">
    <property type="term" value="F:ADP binding"/>
    <property type="evidence" value="ECO:0007669"/>
    <property type="project" value="InterPro"/>
</dbReference>
<evidence type="ECO:0000259" key="6">
    <source>
        <dbReference type="Pfam" id="PF25019"/>
    </source>
</evidence>
<feature type="domain" description="R13L1/DRL21-like LRR repeat region" evidence="6">
    <location>
        <begin position="533"/>
        <end position="655"/>
    </location>
</feature>
<evidence type="ECO:0000313" key="7">
    <source>
        <dbReference type="EMBL" id="ONI21464.1"/>
    </source>
</evidence>
<accession>A0A251QCC0</accession>
<dbReference type="SUPFAM" id="SSF52058">
    <property type="entry name" value="L domain-like"/>
    <property type="match status" value="2"/>
</dbReference>
<dbReference type="InterPro" id="IPR056789">
    <property type="entry name" value="LRR_R13L1-DRL21"/>
</dbReference>
<dbReference type="Pfam" id="PF25019">
    <property type="entry name" value="LRR_R13L1-DRL21"/>
    <property type="match status" value="1"/>
</dbReference>